<dbReference type="InterPro" id="IPR031127">
    <property type="entry name" value="E3_UB_ligase_RBR"/>
</dbReference>
<dbReference type="FunFam" id="3.30.40.10:FF:000230">
    <property type="entry name" value="RBR-type E3 ubiquitin transferase"/>
    <property type="match status" value="1"/>
</dbReference>
<dbReference type="InterPro" id="IPR013083">
    <property type="entry name" value="Znf_RING/FYVE/PHD"/>
</dbReference>
<evidence type="ECO:0000313" key="6">
    <source>
        <dbReference type="Proteomes" id="UP000426265"/>
    </source>
</evidence>
<dbReference type="GO" id="GO:0016567">
    <property type="term" value="P:protein ubiquitination"/>
    <property type="evidence" value="ECO:0007669"/>
    <property type="project" value="InterPro"/>
</dbReference>
<evidence type="ECO:0000256" key="2">
    <source>
        <dbReference type="ARBA" id="ARBA00005884"/>
    </source>
</evidence>
<sequence length="330" mass="37757">MEIHDQDLSYKKRRLDSTTTGDFPNPKGEGCSTVVQSDSAVKKFSDNVVYRLYTKGLVVEGKEKTVKAGFGVAICDEKDNLLYEIKESLSDTKISCIEVESMALIRGLRESFDLGIRNVMVYCDDQLLYLYIIGGGKIKKKVVHFVDKFQLLLEDMTYTDADLIALNDVNFAFKLAREAIVSRDDVKAKICSICFEKTEAERMFFTTEKCVHRHCFPCVKHYVEVKLLSGTVPTCLDYGCKFKLNLESCSKVLTLELIEMWKQKIKEDSIPAAERVVRRFGQEQLVEFVSAKRRGPRFRNAATVGSRFCWQSRDDIDKDIGWDRIPVGRR</sequence>
<dbReference type="GO" id="GO:0003676">
    <property type="term" value="F:nucleic acid binding"/>
    <property type="evidence" value="ECO:0007669"/>
    <property type="project" value="InterPro"/>
</dbReference>
<gene>
    <name evidence="5" type="ORF">AN1_LOCUS8928</name>
</gene>
<dbReference type="Gene3D" id="3.30.420.10">
    <property type="entry name" value="Ribonuclease H-like superfamily/Ribonuclease H"/>
    <property type="match status" value="1"/>
</dbReference>
<evidence type="ECO:0000256" key="1">
    <source>
        <dbReference type="ARBA" id="ARBA00003976"/>
    </source>
</evidence>
<dbReference type="InterPro" id="IPR002156">
    <property type="entry name" value="RNaseH_domain"/>
</dbReference>
<keyword evidence="3" id="KW-0862">Zinc</keyword>
<keyword evidence="3" id="KW-0863">Zinc-finger</keyword>
<dbReference type="GO" id="GO:0004842">
    <property type="term" value="F:ubiquitin-protein transferase activity"/>
    <property type="evidence" value="ECO:0007669"/>
    <property type="project" value="InterPro"/>
</dbReference>
<dbReference type="SUPFAM" id="SSF57850">
    <property type="entry name" value="RING/U-box"/>
    <property type="match status" value="1"/>
</dbReference>
<evidence type="ECO:0000313" key="5">
    <source>
        <dbReference type="EMBL" id="VYS53470.1"/>
    </source>
</evidence>
<dbReference type="PANTHER" id="PTHR11685">
    <property type="entry name" value="RBR FAMILY RING FINGER AND IBR DOMAIN-CONTAINING"/>
    <property type="match status" value="1"/>
</dbReference>
<reference evidence="5 6" key="1">
    <citation type="submission" date="2019-11" db="EMBL/GenBank/DDBJ databases">
        <authorList>
            <person name="Jiao W.-B."/>
            <person name="Schneeberger K."/>
        </authorList>
    </citation>
    <scope>NUCLEOTIDE SEQUENCE [LARGE SCALE GENOMIC DNA]</scope>
    <source>
        <strain evidence="6">cv. An-1</strain>
    </source>
</reference>
<evidence type="ECO:0000259" key="4">
    <source>
        <dbReference type="PROSITE" id="PS50089"/>
    </source>
</evidence>
<dbReference type="Gene3D" id="3.30.40.10">
    <property type="entry name" value="Zinc/RING finger domain, C3HC4 (zinc finger)"/>
    <property type="match status" value="1"/>
</dbReference>
<dbReference type="InterPro" id="IPR001841">
    <property type="entry name" value="Znf_RING"/>
</dbReference>
<proteinExistence type="inferred from homology"/>
<accession>A0A654EXH4</accession>
<keyword evidence="3" id="KW-0479">Metal-binding</keyword>
<organism evidence="5 6">
    <name type="scientific">Arabidopsis thaliana</name>
    <name type="common">Mouse-ear cress</name>
    <dbReference type="NCBI Taxonomy" id="3702"/>
    <lineage>
        <taxon>Eukaryota</taxon>
        <taxon>Viridiplantae</taxon>
        <taxon>Streptophyta</taxon>
        <taxon>Embryophyta</taxon>
        <taxon>Tracheophyta</taxon>
        <taxon>Spermatophyta</taxon>
        <taxon>Magnoliopsida</taxon>
        <taxon>eudicotyledons</taxon>
        <taxon>Gunneridae</taxon>
        <taxon>Pentapetalae</taxon>
        <taxon>rosids</taxon>
        <taxon>malvids</taxon>
        <taxon>Brassicales</taxon>
        <taxon>Brassicaceae</taxon>
        <taxon>Camelineae</taxon>
        <taxon>Arabidopsis</taxon>
    </lineage>
</organism>
<dbReference type="Pfam" id="PF13456">
    <property type="entry name" value="RVT_3"/>
    <property type="match status" value="1"/>
</dbReference>
<comment type="similarity">
    <text evidence="2">Belongs to the RBR family. Ariadne subfamily.</text>
</comment>
<dbReference type="AlphaFoldDB" id="A0A654EXH4"/>
<comment type="function">
    <text evidence="1">Might act as an E3 ubiquitin-protein ligase, or as part of E3 complex, which accepts ubiquitin from specific E2 ubiquitin-conjugating enzymes and then transfers it to substrates.</text>
</comment>
<dbReference type="GO" id="GO:0008270">
    <property type="term" value="F:zinc ion binding"/>
    <property type="evidence" value="ECO:0007669"/>
    <property type="project" value="UniProtKB-KW"/>
</dbReference>
<protein>
    <recommendedName>
        <fullName evidence="4">RING-type domain-containing protein</fullName>
    </recommendedName>
</protein>
<feature type="domain" description="RING-type" evidence="4">
    <location>
        <begin position="191"/>
        <end position="235"/>
    </location>
</feature>
<dbReference type="PROSITE" id="PS50089">
    <property type="entry name" value="ZF_RING_2"/>
    <property type="match status" value="1"/>
</dbReference>
<dbReference type="FunFam" id="3.30.420.10:FF:000076">
    <property type="entry name" value="RBR-type E3 ubiquitin transferase"/>
    <property type="match status" value="1"/>
</dbReference>
<name>A0A654EXH4_ARATH</name>
<dbReference type="Proteomes" id="UP000426265">
    <property type="component" value="Unassembled WGS sequence"/>
</dbReference>
<dbReference type="InterPro" id="IPR036397">
    <property type="entry name" value="RNaseH_sf"/>
</dbReference>
<dbReference type="GO" id="GO:0004523">
    <property type="term" value="F:RNA-DNA hybrid ribonuclease activity"/>
    <property type="evidence" value="ECO:0007669"/>
    <property type="project" value="InterPro"/>
</dbReference>
<dbReference type="EMBL" id="CACRSJ010000105">
    <property type="protein sequence ID" value="VYS53470.1"/>
    <property type="molecule type" value="Genomic_DNA"/>
</dbReference>
<evidence type="ECO:0000256" key="3">
    <source>
        <dbReference type="PROSITE-ProRule" id="PRU00175"/>
    </source>
</evidence>